<dbReference type="CDD" id="cd02869">
    <property type="entry name" value="PseudoU_synth_RluA_like"/>
    <property type="match status" value="1"/>
</dbReference>
<evidence type="ECO:0000256" key="1">
    <source>
        <dbReference type="ARBA" id="ARBA00010876"/>
    </source>
</evidence>
<comment type="caution">
    <text evidence="3">The sequence shown here is derived from an EMBL/GenBank/DDBJ whole genome shotgun (WGS) entry which is preliminary data.</text>
</comment>
<dbReference type="InterPro" id="IPR050188">
    <property type="entry name" value="RluA_PseudoU_synthase"/>
</dbReference>
<accession>A0A934RCE7</accession>
<sequence>MSTQLDFTVIDETAEWIVVEKPAPLVVHPTGEKDEPTLLGGLQALLACELAGGGTLSILTRLDRETSGVVLVAKTRPVAHALSLQFEKREVRKEYLAMVHGWPEWEQTVCNRPILRTGEVQECPIWVRQRVHPEGKPCTTGFRVEDRFQRPEGRFSSIRCFPESGRMHQIRVHLEALGHPIVGDKIYGGGGEAYLEQVRGELSEDSVARMILPRQALHCTELSVRWAGEWRVWKSPRPSEFARFSSGSPVGVWHG</sequence>
<name>A0A934RCE7_9BACT</name>
<evidence type="ECO:0000313" key="4">
    <source>
        <dbReference type="Proteomes" id="UP000658278"/>
    </source>
</evidence>
<dbReference type="InterPro" id="IPR006145">
    <property type="entry name" value="PsdUridine_synth_RsuA/RluA"/>
</dbReference>
<dbReference type="InterPro" id="IPR020103">
    <property type="entry name" value="PsdUridine_synth_cat_dom_sf"/>
</dbReference>
<protein>
    <submittedName>
        <fullName evidence="3">RNA pseudouridine synthase</fullName>
    </submittedName>
</protein>
<evidence type="ECO:0000259" key="2">
    <source>
        <dbReference type="Pfam" id="PF00849"/>
    </source>
</evidence>
<dbReference type="PANTHER" id="PTHR21600:SF87">
    <property type="entry name" value="RNA PSEUDOURIDYLATE SYNTHASE DOMAIN-CONTAINING PROTEIN 1"/>
    <property type="match status" value="1"/>
</dbReference>
<organism evidence="3 4">
    <name type="scientific">Haloferula rosea</name>
    <dbReference type="NCBI Taxonomy" id="490093"/>
    <lineage>
        <taxon>Bacteria</taxon>
        <taxon>Pseudomonadati</taxon>
        <taxon>Verrucomicrobiota</taxon>
        <taxon>Verrucomicrobiia</taxon>
        <taxon>Verrucomicrobiales</taxon>
        <taxon>Verrucomicrobiaceae</taxon>
        <taxon>Haloferula</taxon>
    </lineage>
</organism>
<keyword evidence="4" id="KW-1185">Reference proteome</keyword>
<evidence type="ECO:0000313" key="3">
    <source>
        <dbReference type="EMBL" id="MBK1828562.1"/>
    </source>
</evidence>
<dbReference type="GO" id="GO:0003723">
    <property type="term" value="F:RNA binding"/>
    <property type="evidence" value="ECO:0007669"/>
    <property type="project" value="InterPro"/>
</dbReference>
<gene>
    <name evidence="3" type="ORF">JIN81_16135</name>
</gene>
<dbReference type="GO" id="GO:0140098">
    <property type="term" value="F:catalytic activity, acting on RNA"/>
    <property type="evidence" value="ECO:0007669"/>
    <property type="project" value="UniProtKB-ARBA"/>
</dbReference>
<dbReference type="Pfam" id="PF00849">
    <property type="entry name" value="PseudoU_synth_2"/>
    <property type="match status" value="1"/>
</dbReference>
<dbReference type="RefSeq" id="WP_200282267.1">
    <property type="nucleotide sequence ID" value="NZ_JAENII010000014.1"/>
</dbReference>
<dbReference type="InterPro" id="IPR006224">
    <property type="entry name" value="PsdUridine_synth_RluA-like_CS"/>
</dbReference>
<dbReference type="AlphaFoldDB" id="A0A934RCE7"/>
<dbReference type="PANTHER" id="PTHR21600">
    <property type="entry name" value="MITOCHONDRIAL RNA PSEUDOURIDINE SYNTHASE"/>
    <property type="match status" value="1"/>
</dbReference>
<feature type="domain" description="Pseudouridine synthase RsuA/RluA-like" evidence="2">
    <location>
        <begin position="16"/>
        <end position="176"/>
    </location>
</feature>
<dbReference type="EMBL" id="JAENII010000014">
    <property type="protein sequence ID" value="MBK1828562.1"/>
    <property type="molecule type" value="Genomic_DNA"/>
</dbReference>
<comment type="similarity">
    <text evidence="1">Belongs to the pseudouridine synthase RluA family.</text>
</comment>
<dbReference type="GO" id="GO:0009982">
    <property type="term" value="F:pseudouridine synthase activity"/>
    <property type="evidence" value="ECO:0007669"/>
    <property type="project" value="InterPro"/>
</dbReference>
<dbReference type="Gene3D" id="3.30.2350.10">
    <property type="entry name" value="Pseudouridine synthase"/>
    <property type="match status" value="1"/>
</dbReference>
<dbReference type="SUPFAM" id="SSF55120">
    <property type="entry name" value="Pseudouridine synthase"/>
    <property type="match status" value="1"/>
</dbReference>
<dbReference type="Proteomes" id="UP000658278">
    <property type="component" value="Unassembled WGS sequence"/>
</dbReference>
<dbReference type="PROSITE" id="PS01129">
    <property type="entry name" value="PSI_RLU"/>
    <property type="match status" value="1"/>
</dbReference>
<dbReference type="GO" id="GO:0000455">
    <property type="term" value="P:enzyme-directed rRNA pseudouridine synthesis"/>
    <property type="evidence" value="ECO:0007669"/>
    <property type="project" value="TreeGrafter"/>
</dbReference>
<proteinExistence type="inferred from homology"/>
<reference evidence="3" key="1">
    <citation type="submission" date="2021-01" db="EMBL/GenBank/DDBJ databases">
        <title>Modified the classification status of verrucomicrobia.</title>
        <authorList>
            <person name="Feng X."/>
        </authorList>
    </citation>
    <scope>NUCLEOTIDE SEQUENCE</scope>
    <source>
        <strain evidence="3">KCTC 22201</strain>
    </source>
</reference>